<dbReference type="Proteomes" id="UP000284375">
    <property type="component" value="Unassembled WGS sequence"/>
</dbReference>
<evidence type="ECO:0000256" key="1">
    <source>
        <dbReference type="SAM" id="MobiDB-lite"/>
    </source>
</evidence>
<reference evidence="2 3" key="1">
    <citation type="submission" date="2015-09" db="EMBL/GenBank/DDBJ databases">
        <title>Host preference determinants of Valsa canker pathogens revealed by comparative genomics.</title>
        <authorList>
            <person name="Yin Z."/>
            <person name="Huang L."/>
        </authorList>
    </citation>
    <scope>NUCLEOTIDE SEQUENCE [LARGE SCALE GENOMIC DNA]</scope>
    <source>
        <strain evidence="2 3">YSFL</strain>
    </source>
</reference>
<name>A0A423VR70_CYTCH</name>
<evidence type="ECO:0000313" key="3">
    <source>
        <dbReference type="Proteomes" id="UP000284375"/>
    </source>
</evidence>
<comment type="caution">
    <text evidence="2">The sequence shown here is derived from an EMBL/GenBank/DDBJ whole genome shotgun (WGS) entry which is preliminary data.</text>
</comment>
<dbReference type="AlphaFoldDB" id="A0A423VR70"/>
<gene>
    <name evidence="2" type="ORF">VSDG_06806</name>
</gene>
<accession>A0A423VR70</accession>
<dbReference type="OrthoDB" id="5223475at2759"/>
<protein>
    <submittedName>
        <fullName evidence="2">Uncharacterized protein</fullName>
    </submittedName>
</protein>
<organism evidence="2 3">
    <name type="scientific">Cytospora chrysosperma</name>
    <name type="common">Cytospora canker fungus</name>
    <name type="synonym">Sphaeria chrysosperma</name>
    <dbReference type="NCBI Taxonomy" id="252740"/>
    <lineage>
        <taxon>Eukaryota</taxon>
        <taxon>Fungi</taxon>
        <taxon>Dikarya</taxon>
        <taxon>Ascomycota</taxon>
        <taxon>Pezizomycotina</taxon>
        <taxon>Sordariomycetes</taxon>
        <taxon>Sordariomycetidae</taxon>
        <taxon>Diaporthales</taxon>
        <taxon>Cytosporaceae</taxon>
        <taxon>Cytospora</taxon>
    </lineage>
</organism>
<keyword evidence="3" id="KW-1185">Reference proteome</keyword>
<evidence type="ECO:0000313" key="2">
    <source>
        <dbReference type="EMBL" id="ROV93504.1"/>
    </source>
</evidence>
<sequence length="480" mass="54386">MPEFYLVPYPTGQDLELPHCRRSRTTEYAKMFKACKKGILTLETYRWGLYIFGGESQVCVHTPTTDNQFTAILARHQEDRDAFRATLIEQGYTDLTDRAAEYNIYAPHDLFDAYPCGKQITREDAQAYLKKFPIPGWINRKSAIYRGWELHPEFWKGQKKLADFDGKIPKTQSNLGSDSITVIPVKNASPTTIHGPLEMRGKKGESAAEPINLLYDPSDKEGLTNPRAPTSTIENNRPAKRTRFDLNKEDTDVQQPTSEEEVAFFRTLAQALATTPSQHGATSLSSDCPAVKAVREGYPIISDGHLVVPSTEKDSGYDIQLTMLYDNNVTAVAVPTDTAKYVMGFITFVQHFDKNNLTTIMPTEFILRHFVRVKQDFDLVRLLYKVPTNDEDSYRADLNSTMAAWKRQHSIKITHASVDKFKARLIAMRRYLEEYGVVKAFALKGPELSRLAQSVTEADMEEVFGHTSTGPTLMEELMER</sequence>
<proteinExistence type="predicted"/>
<dbReference type="EMBL" id="LJZO01000032">
    <property type="protein sequence ID" value="ROV93504.1"/>
    <property type="molecule type" value="Genomic_DNA"/>
</dbReference>
<feature type="region of interest" description="Disordered" evidence="1">
    <location>
        <begin position="215"/>
        <end position="235"/>
    </location>
</feature>